<dbReference type="Proteomes" id="UP000247569">
    <property type="component" value="Unassembled WGS sequence"/>
</dbReference>
<organism evidence="2 3">
    <name type="scientific">Nocardia tenerifensis</name>
    <dbReference type="NCBI Taxonomy" id="228006"/>
    <lineage>
        <taxon>Bacteria</taxon>
        <taxon>Bacillati</taxon>
        <taxon>Actinomycetota</taxon>
        <taxon>Actinomycetes</taxon>
        <taxon>Mycobacteriales</taxon>
        <taxon>Nocardiaceae</taxon>
        <taxon>Nocardia</taxon>
    </lineage>
</organism>
<keyword evidence="3" id="KW-1185">Reference proteome</keyword>
<evidence type="ECO:0000256" key="1">
    <source>
        <dbReference type="SAM" id="MobiDB-lite"/>
    </source>
</evidence>
<comment type="caution">
    <text evidence="2">The sequence shown here is derived from an EMBL/GenBank/DDBJ whole genome shotgun (WGS) entry which is preliminary data.</text>
</comment>
<gene>
    <name evidence="2" type="ORF">DFR70_115165</name>
</gene>
<dbReference type="AlphaFoldDB" id="A0A318JW68"/>
<protein>
    <submittedName>
        <fullName evidence="2">Uncharacterized protein</fullName>
    </submittedName>
</protein>
<reference evidence="2 3" key="1">
    <citation type="submission" date="2018-05" db="EMBL/GenBank/DDBJ databases">
        <title>Genomic Encyclopedia of Type Strains, Phase IV (KMG-IV): sequencing the most valuable type-strain genomes for metagenomic binning, comparative biology and taxonomic classification.</title>
        <authorList>
            <person name="Goeker M."/>
        </authorList>
    </citation>
    <scope>NUCLEOTIDE SEQUENCE [LARGE SCALE GENOMIC DNA]</scope>
    <source>
        <strain evidence="2 3">DSM 44704</strain>
    </source>
</reference>
<proteinExistence type="predicted"/>
<accession>A0A318JW68</accession>
<sequence length="47" mass="5279">MPVAQGVSRHEECGVHLPDGWVRSAEPADRAEMHAVQTRGVRQNKER</sequence>
<evidence type="ECO:0000313" key="3">
    <source>
        <dbReference type="Proteomes" id="UP000247569"/>
    </source>
</evidence>
<dbReference type="EMBL" id="QJKF01000015">
    <property type="protein sequence ID" value="PXX58192.1"/>
    <property type="molecule type" value="Genomic_DNA"/>
</dbReference>
<feature type="region of interest" description="Disordered" evidence="1">
    <location>
        <begin position="26"/>
        <end position="47"/>
    </location>
</feature>
<evidence type="ECO:0000313" key="2">
    <source>
        <dbReference type="EMBL" id="PXX58192.1"/>
    </source>
</evidence>
<name>A0A318JW68_9NOCA</name>